<feature type="transmembrane region" description="Helical" evidence="9">
    <location>
        <begin position="325"/>
        <end position="343"/>
    </location>
</feature>
<evidence type="ECO:0000256" key="9">
    <source>
        <dbReference type="SAM" id="Phobius"/>
    </source>
</evidence>
<evidence type="ECO:0000256" key="4">
    <source>
        <dbReference type="ARBA" id="ARBA00022475"/>
    </source>
</evidence>
<dbReference type="PANTHER" id="PTHR30472:SF1">
    <property type="entry name" value="FE(3+) DICITRATE TRANSPORT SYSTEM PERMEASE PROTEIN FECC-RELATED"/>
    <property type="match status" value="1"/>
</dbReference>
<protein>
    <submittedName>
        <fullName evidence="10">Iron ABC transporter permease</fullName>
    </submittedName>
</protein>
<feature type="transmembrane region" description="Helical" evidence="9">
    <location>
        <begin position="136"/>
        <end position="156"/>
    </location>
</feature>
<feature type="transmembrane region" description="Helical" evidence="9">
    <location>
        <begin position="258"/>
        <end position="282"/>
    </location>
</feature>
<feature type="transmembrane region" description="Helical" evidence="9">
    <location>
        <begin position="30"/>
        <end position="50"/>
    </location>
</feature>
<dbReference type="EMBL" id="BMXK01000001">
    <property type="protein sequence ID" value="GHD00286.1"/>
    <property type="molecule type" value="Genomic_DNA"/>
</dbReference>
<sequence>MKISALAPASRDVPKPAASRSSPAVRARTLAILAAVVVIGVVLSIGVGSARSTPGEIWHAFADYTGTVMDLTVREIRVPRTLTALAVGAALGVAGTLVQGHTRNPIAEPGLLGINHGAALAIVATTAAAGPLSYSAQALLAFTGALVASVVVFGIGSVDRRGGSPTTLVLVGAAVTSLCLGLVSATVLLSEAALETLRFWQVGSVAGRSGALELLWPVLLLGGLLAWLNATQLNALALGEAAATGLGVTTARARGVGLAALVLLAGAAVTIAGPVAFVGLLVPHVARWALGADYRWLVPASALIGSAIILLADTLGRIIARPGELPVGVVVALAGAPVFVYIARRKRVVSA</sequence>
<comment type="similarity">
    <text evidence="2">Belongs to the binding-protein-dependent transport system permease family. FecCD subfamily.</text>
</comment>
<dbReference type="Gene3D" id="1.10.3470.10">
    <property type="entry name" value="ABC transporter involved in vitamin B12 uptake, BtuC"/>
    <property type="match status" value="1"/>
</dbReference>
<keyword evidence="7 9" id="KW-0472">Membrane</keyword>
<keyword evidence="6 9" id="KW-1133">Transmembrane helix</keyword>
<feature type="transmembrane region" description="Helical" evidence="9">
    <location>
        <begin position="214"/>
        <end position="237"/>
    </location>
</feature>
<evidence type="ECO:0000256" key="7">
    <source>
        <dbReference type="ARBA" id="ARBA00023136"/>
    </source>
</evidence>
<name>A0ABQ3GCF2_9MICC</name>
<accession>A0ABQ3GCF2</accession>
<keyword evidence="11" id="KW-1185">Reference proteome</keyword>
<keyword evidence="3" id="KW-0813">Transport</keyword>
<evidence type="ECO:0000256" key="3">
    <source>
        <dbReference type="ARBA" id="ARBA00022448"/>
    </source>
</evidence>
<comment type="caution">
    <text evidence="10">The sequence shown here is derived from an EMBL/GenBank/DDBJ whole genome shotgun (WGS) entry which is preliminary data.</text>
</comment>
<dbReference type="RefSeq" id="WP_229790870.1">
    <property type="nucleotide sequence ID" value="NZ_BMXK01000001.1"/>
</dbReference>
<dbReference type="Pfam" id="PF01032">
    <property type="entry name" value="FecCD"/>
    <property type="match status" value="1"/>
</dbReference>
<evidence type="ECO:0000256" key="6">
    <source>
        <dbReference type="ARBA" id="ARBA00022989"/>
    </source>
</evidence>
<comment type="subcellular location">
    <subcellularLocation>
        <location evidence="1">Cell membrane</location>
        <topology evidence="1">Multi-pass membrane protein</topology>
    </subcellularLocation>
</comment>
<dbReference type="Proteomes" id="UP000642819">
    <property type="component" value="Unassembled WGS sequence"/>
</dbReference>
<dbReference type="InterPro" id="IPR037294">
    <property type="entry name" value="ABC_BtuC-like"/>
</dbReference>
<dbReference type="InterPro" id="IPR000522">
    <property type="entry name" value="ABC_transptr_permease_BtuC"/>
</dbReference>
<dbReference type="PANTHER" id="PTHR30472">
    <property type="entry name" value="FERRIC ENTEROBACTIN TRANSPORT SYSTEM PERMEASE PROTEIN"/>
    <property type="match status" value="1"/>
</dbReference>
<organism evidence="10 11">
    <name type="scientific">Zhihengliuella salsuginis</name>
    <dbReference type="NCBI Taxonomy" id="578222"/>
    <lineage>
        <taxon>Bacteria</taxon>
        <taxon>Bacillati</taxon>
        <taxon>Actinomycetota</taxon>
        <taxon>Actinomycetes</taxon>
        <taxon>Micrococcales</taxon>
        <taxon>Micrococcaceae</taxon>
        <taxon>Zhihengliuella</taxon>
    </lineage>
</organism>
<evidence type="ECO:0000313" key="10">
    <source>
        <dbReference type="EMBL" id="GHD00286.1"/>
    </source>
</evidence>
<evidence type="ECO:0000256" key="2">
    <source>
        <dbReference type="ARBA" id="ARBA00007935"/>
    </source>
</evidence>
<dbReference type="CDD" id="cd06550">
    <property type="entry name" value="TM_ABC_iron-siderophores_like"/>
    <property type="match status" value="1"/>
</dbReference>
<evidence type="ECO:0000256" key="1">
    <source>
        <dbReference type="ARBA" id="ARBA00004651"/>
    </source>
</evidence>
<gene>
    <name evidence="10" type="ORF">GCM10008096_03390</name>
</gene>
<evidence type="ECO:0000313" key="11">
    <source>
        <dbReference type="Proteomes" id="UP000642819"/>
    </source>
</evidence>
<evidence type="ECO:0000256" key="5">
    <source>
        <dbReference type="ARBA" id="ARBA00022692"/>
    </source>
</evidence>
<feature type="transmembrane region" description="Helical" evidence="9">
    <location>
        <begin position="168"/>
        <end position="194"/>
    </location>
</feature>
<feature type="region of interest" description="Disordered" evidence="8">
    <location>
        <begin position="1"/>
        <end position="20"/>
    </location>
</feature>
<reference evidence="11" key="1">
    <citation type="journal article" date="2019" name="Int. J. Syst. Evol. Microbiol.">
        <title>The Global Catalogue of Microorganisms (GCM) 10K type strain sequencing project: providing services to taxonomists for standard genome sequencing and annotation.</title>
        <authorList>
            <consortium name="The Broad Institute Genomics Platform"/>
            <consortium name="The Broad Institute Genome Sequencing Center for Infectious Disease"/>
            <person name="Wu L."/>
            <person name="Ma J."/>
        </authorList>
    </citation>
    <scope>NUCLEOTIDE SEQUENCE [LARGE SCALE GENOMIC DNA]</scope>
    <source>
        <strain evidence="11">KCTC 19466</strain>
    </source>
</reference>
<proteinExistence type="inferred from homology"/>
<evidence type="ECO:0000256" key="8">
    <source>
        <dbReference type="SAM" id="MobiDB-lite"/>
    </source>
</evidence>
<feature type="transmembrane region" description="Helical" evidence="9">
    <location>
        <begin position="78"/>
        <end position="98"/>
    </location>
</feature>
<dbReference type="SUPFAM" id="SSF81345">
    <property type="entry name" value="ABC transporter involved in vitamin B12 uptake, BtuC"/>
    <property type="match status" value="1"/>
</dbReference>
<feature type="transmembrane region" description="Helical" evidence="9">
    <location>
        <begin position="294"/>
        <end position="313"/>
    </location>
</feature>
<feature type="transmembrane region" description="Helical" evidence="9">
    <location>
        <begin position="110"/>
        <end position="130"/>
    </location>
</feature>
<keyword evidence="5 9" id="KW-0812">Transmembrane</keyword>
<keyword evidence="4" id="KW-1003">Cell membrane</keyword>